<evidence type="ECO:0000313" key="3">
    <source>
        <dbReference type="Proteomes" id="UP000268093"/>
    </source>
</evidence>
<organism evidence="2 3">
    <name type="scientific">Jimgerdemannia flammicorona</name>
    <dbReference type="NCBI Taxonomy" id="994334"/>
    <lineage>
        <taxon>Eukaryota</taxon>
        <taxon>Fungi</taxon>
        <taxon>Fungi incertae sedis</taxon>
        <taxon>Mucoromycota</taxon>
        <taxon>Mucoromycotina</taxon>
        <taxon>Endogonomycetes</taxon>
        <taxon>Endogonales</taxon>
        <taxon>Endogonaceae</taxon>
        <taxon>Jimgerdemannia</taxon>
    </lineage>
</organism>
<accession>A0A433BNT5</accession>
<feature type="compositionally biased region" description="Basic and acidic residues" evidence="1">
    <location>
        <begin position="1"/>
        <end position="15"/>
    </location>
</feature>
<proteinExistence type="predicted"/>
<gene>
    <name evidence="2" type="ORF">BC936DRAFT_138724</name>
</gene>
<name>A0A433BNT5_9FUNG</name>
<comment type="caution">
    <text evidence="2">The sequence shown here is derived from an EMBL/GenBank/DDBJ whole genome shotgun (WGS) entry which is preliminary data.</text>
</comment>
<feature type="region of interest" description="Disordered" evidence="1">
    <location>
        <begin position="1"/>
        <end position="36"/>
    </location>
</feature>
<protein>
    <submittedName>
        <fullName evidence="2">Uncharacterized protein</fullName>
    </submittedName>
</protein>
<evidence type="ECO:0000313" key="2">
    <source>
        <dbReference type="EMBL" id="RUP27946.1"/>
    </source>
</evidence>
<dbReference type="Proteomes" id="UP000268093">
    <property type="component" value="Unassembled WGS sequence"/>
</dbReference>
<dbReference type="AlphaFoldDB" id="A0A433BNT5"/>
<evidence type="ECO:0000256" key="1">
    <source>
        <dbReference type="SAM" id="MobiDB-lite"/>
    </source>
</evidence>
<feature type="non-terminal residue" evidence="2">
    <location>
        <position position="96"/>
    </location>
</feature>
<reference evidence="2 3" key="1">
    <citation type="journal article" date="2018" name="New Phytol.">
        <title>Phylogenomics of Endogonaceae and evolution of mycorrhizas within Mucoromycota.</title>
        <authorList>
            <person name="Chang Y."/>
            <person name="Desiro A."/>
            <person name="Na H."/>
            <person name="Sandor L."/>
            <person name="Lipzen A."/>
            <person name="Clum A."/>
            <person name="Barry K."/>
            <person name="Grigoriev I.V."/>
            <person name="Martin F.M."/>
            <person name="Stajich J.E."/>
            <person name="Smith M.E."/>
            <person name="Bonito G."/>
            <person name="Spatafora J.W."/>
        </authorList>
    </citation>
    <scope>NUCLEOTIDE SEQUENCE [LARGE SCALE GENOMIC DNA]</scope>
    <source>
        <strain evidence="2 3">GMNB39</strain>
    </source>
</reference>
<dbReference type="EMBL" id="RBNI01013623">
    <property type="protein sequence ID" value="RUP27946.1"/>
    <property type="molecule type" value="Genomic_DNA"/>
</dbReference>
<keyword evidence="3" id="KW-1185">Reference proteome</keyword>
<sequence length="96" mass="10759">MSKRQAEDIDVRDAKSAMLEDGPVTKKGGEDLDGMGEFEDAWEDDLEDEDEEEVVERGEDGLYRAFIGCFNPCDQSEIVAYKYPCDEAIAVARSRS</sequence>